<name>A0ABT7MAA4_9PSEU</name>
<evidence type="ECO:0000256" key="2">
    <source>
        <dbReference type="ARBA" id="ARBA00023015"/>
    </source>
</evidence>
<accession>A0ABT7MAA4</accession>
<keyword evidence="8" id="KW-1185">Reference proteome</keyword>
<comment type="similarity">
    <text evidence="1">Belongs to the sigma-70 factor family. ECF subfamily.</text>
</comment>
<evidence type="ECO:0000313" key="7">
    <source>
        <dbReference type="EMBL" id="MDL5157139.1"/>
    </source>
</evidence>
<dbReference type="Gene3D" id="1.10.1740.10">
    <property type="match status" value="1"/>
</dbReference>
<dbReference type="NCBIfam" id="TIGR02937">
    <property type="entry name" value="sigma70-ECF"/>
    <property type="match status" value="1"/>
</dbReference>
<evidence type="ECO:0000259" key="6">
    <source>
        <dbReference type="Pfam" id="PF08281"/>
    </source>
</evidence>
<dbReference type="InterPro" id="IPR013249">
    <property type="entry name" value="RNA_pol_sigma70_r4_t2"/>
</dbReference>
<keyword evidence="3" id="KW-0731">Sigma factor</keyword>
<evidence type="ECO:0000256" key="1">
    <source>
        <dbReference type="ARBA" id="ARBA00010641"/>
    </source>
</evidence>
<evidence type="ECO:0000256" key="4">
    <source>
        <dbReference type="ARBA" id="ARBA00023163"/>
    </source>
</evidence>
<keyword evidence="4" id="KW-0804">Transcription</keyword>
<dbReference type="Pfam" id="PF08281">
    <property type="entry name" value="Sigma70_r4_2"/>
    <property type="match status" value="1"/>
</dbReference>
<sequence>MSEADAGPAALDLRRTTDLETAYRRHAGELHRFVTRHLRDATTASDVVQEVFVRAWRHAGRYDATVGSLRVWLFTIARNLIVDQVRHDRARPGRPTDPGVLGEVAERTAREPRRSFSEDLVTAWFLEEALERIGADQRVAIVETALRGRPYAEVAAELDVPVGTLRSRVFHGLRNLRSIMEETGVPW</sequence>
<comment type="caution">
    <text evidence="7">The sequence shown here is derived from an EMBL/GenBank/DDBJ whole genome shotgun (WGS) entry which is preliminary data.</text>
</comment>
<dbReference type="RefSeq" id="WP_286053546.1">
    <property type="nucleotide sequence ID" value="NZ_JASVWF010000003.1"/>
</dbReference>
<keyword evidence="2" id="KW-0805">Transcription regulation</keyword>
<dbReference type="InterPro" id="IPR014284">
    <property type="entry name" value="RNA_pol_sigma-70_dom"/>
</dbReference>
<feature type="domain" description="RNA polymerase sigma factor 70 region 4 type 2" evidence="6">
    <location>
        <begin position="126"/>
        <end position="176"/>
    </location>
</feature>
<dbReference type="PANTHER" id="PTHR43133">
    <property type="entry name" value="RNA POLYMERASE ECF-TYPE SIGMA FACTO"/>
    <property type="match status" value="1"/>
</dbReference>
<evidence type="ECO:0000259" key="5">
    <source>
        <dbReference type="Pfam" id="PF04542"/>
    </source>
</evidence>
<dbReference type="InterPro" id="IPR036388">
    <property type="entry name" value="WH-like_DNA-bd_sf"/>
</dbReference>
<dbReference type="InterPro" id="IPR039425">
    <property type="entry name" value="RNA_pol_sigma-70-like"/>
</dbReference>
<dbReference type="Gene3D" id="1.10.10.10">
    <property type="entry name" value="Winged helix-like DNA-binding domain superfamily/Winged helix DNA-binding domain"/>
    <property type="match status" value="1"/>
</dbReference>
<evidence type="ECO:0000313" key="8">
    <source>
        <dbReference type="Proteomes" id="UP001231924"/>
    </source>
</evidence>
<protein>
    <submittedName>
        <fullName evidence="7">Sigma-70 family RNA polymerase sigma factor</fullName>
    </submittedName>
</protein>
<dbReference type="Pfam" id="PF04542">
    <property type="entry name" value="Sigma70_r2"/>
    <property type="match status" value="1"/>
</dbReference>
<dbReference type="SUPFAM" id="SSF88659">
    <property type="entry name" value="Sigma3 and sigma4 domains of RNA polymerase sigma factors"/>
    <property type="match status" value="1"/>
</dbReference>
<dbReference type="InterPro" id="IPR013324">
    <property type="entry name" value="RNA_pol_sigma_r3/r4-like"/>
</dbReference>
<dbReference type="InterPro" id="IPR007627">
    <property type="entry name" value="RNA_pol_sigma70_r2"/>
</dbReference>
<dbReference type="PANTHER" id="PTHR43133:SF62">
    <property type="entry name" value="RNA POLYMERASE SIGMA FACTOR SIGZ"/>
    <property type="match status" value="1"/>
</dbReference>
<dbReference type="SUPFAM" id="SSF88946">
    <property type="entry name" value="Sigma2 domain of RNA polymerase sigma factors"/>
    <property type="match status" value="1"/>
</dbReference>
<dbReference type="EMBL" id="JASVWF010000003">
    <property type="protein sequence ID" value="MDL5157139.1"/>
    <property type="molecule type" value="Genomic_DNA"/>
</dbReference>
<gene>
    <name evidence="7" type="ORF">QRT03_14315</name>
</gene>
<evidence type="ECO:0000256" key="3">
    <source>
        <dbReference type="ARBA" id="ARBA00023082"/>
    </source>
</evidence>
<dbReference type="InterPro" id="IPR013325">
    <property type="entry name" value="RNA_pol_sigma_r2"/>
</dbReference>
<feature type="domain" description="RNA polymerase sigma-70 region 2" evidence="5">
    <location>
        <begin position="23"/>
        <end position="89"/>
    </location>
</feature>
<organism evidence="7 8">
    <name type="scientific">Actinomycetospora termitidis</name>
    <dbReference type="NCBI Taxonomy" id="3053470"/>
    <lineage>
        <taxon>Bacteria</taxon>
        <taxon>Bacillati</taxon>
        <taxon>Actinomycetota</taxon>
        <taxon>Actinomycetes</taxon>
        <taxon>Pseudonocardiales</taxon>
        <taxon>Pseudonocardiaceae</taxon>
        <taxon>Actinomycetospora</taxon>
    </lineage>
</organism>
<proteinExistence type="inferred from homology"/>
<reference evidence="7 8" key="1">
    <citation type="submission" date="2023-06" db="EMBL/GenBank/DDBJ databases">
        <title>Actinomycetospora Odt1-22.</title>
        <authorList>
            <person name="Supong K."/>
        </authorList>
    </citation>
    <scope>NUCLEOTIDE SEQUENCE [LARGE SCALE GENOMIC DNA]</scope>
    <source>
        <strain evidence="7 8">Odt1-22</strain>
    </source>
</reference>
<dbReference type="Proteomes" id="UP001231924">
    <property type="component" value="Unassembled WGS sequence"/>
</dbReference>